<feature type="compositionally biased region" description="Polar residues" evidence="1">
    <location>
        <begin position="24"/>
        <end position="35"/>
    </location>
</feature>
<evidence type="ECO:0000313" key="3">
    <source>
        <dbReference type="Proteomes" id="UP001370490"/>
    </source>
</evidence>
<dbReference type="Proteomes" id="UP001370490">
    <property type="component" value="Unassembled WGS sequence"/>
</dbReference>
<sequence length="121" mass="12766">MGSHGWTSTRTSPGNKVTAAAPSRANTSMNGSPASAQCEIGALGKIVPCEGASWFEGTTKGQVVKDAGGAPMLLINKEDNGYISPLLHVLPATSIPYSAGLKIKEYINSHHLQQLRLYSKE</sequence>
<comment type="caution">
    <text evidence="2">The sequence shown here is derived from an EMBL/GenBank/DDBJ whole genome shotgun (WGS) entry which is preliminary data.</text>
</comment>
<keyword evidence="3" id="KW-1185">Reference proteome</keyword>
<accession>A0AAN8ZN10</accession>
<reference evidence="2 3" key="1">
    <citation type="submission" date="2023-12" db="EMBL/GenBank/DDBJ databases">
        <title>A high-quality genome assembly for Dillenia turbinata (Dilleniales).</title>
        <authorList>
            <person name="Chanderbali A."/>
        </authorList>
    </citation>
    <scope>NUCLEOTIDE SEQUENCE [LARGE SCALE GENOMIC DNA]</scope>
    <source>
        <strain evidence="2">LSX21</strain>
        <tissue evidence="2">Leaf</tissue>
    </source>
</reference>
<gene>
    <name evidence="2" type="ORF">RJ641_001157</name>
</gene>
<dbReference type="EMBL" id="JBAMMX010000001">
    <property type="protein sequence ID" value="KAK6947684.1"/>
    <property type="molecule type" value="Genomic_DNA"/>
</dbReference>
<evidence type="ECO:0000256" key="1">
    <source>
        <dbReference type="SAM" id="MobiDB-lite"/>
    </source>
</evidence>
<evidence type="ECO:0008006" key="4">
    <source>
        <dbReference type="Google" id="ProtNLM"/>
    </source>
</evidence>
<dbReference type="AlphaFoldDB" id="A0AAN8ZN10"/>
<feature type="compositionally biased region" description="Polar residues" evidence="1">
    <location>
        <begin position="1"/>
        <end position="15"/>
    </location>
</feature>
<dbReference type="CDD" id="cd02120">
    <property type="entry name" value="PA_subtilisin_like"/>
    <property type="match status" value="1"/>
</dbReference>
<dbReference type="Gene3D" id="3.50.30.30">
    <property type="match status" value="1"/>
</dbReference>
<name>A0AAN8ZN10_9MAGN</name>
<proteinExistence type="predicted"/>
<feature type="region of interest" description="Disordered" evidence="1">
    <location>
        <begin position="1"/>
        <end position="35"/>
    </location>
</feature>
<evidence type="ECO:0000313" key="2">
    <source>
        <dbReference type="EMBL" id="KAK6947684.1"/>
    </source>
</evidence>
<feature type="non-terminal residue" evidence="2">
    <location>
        <position position="121"/>
    </location>
</feature>
<organism evidence="2 3">
    <name type="scientific">Dillenia turbinata</name>
    <dbReference type="NCBI Taxonomy" id="194707"/>
    <lineage>
        <taxon>Eukaryota</taxon>
        <taxon>Viridiplantae</taxon>
        <taxon>Streptophyta</taxon>
        <taxon>Embryophyta</taxon>
        <taxon>Tracheophyta</taxon>
        <taxon>Spermatophyta</taxon>
        <taxon>Magnoliopsida</taxon>
        <taxon>eudicotyledons</taxon>
        <taxon>Gunneridae</taxon>
        <taxon>Pentapetalae</taxon>
        <taxon>Dilleniales</taxon>
        <taxon>Dilleniaceae</taxon>
        <taxon>Dillenia</taxon>
    </lineage>
</organism>
<protein>
    <recommendedName>
        <fullName evidence="4">PA domain-containing protein</fullName>
    </recommendedName>
</protein>